<feature type="region of interest" description="Disordered" evidence="1">
    <location>
        <begin position="95"/>
        <end position="129"/>
    </location>
</feature>
<keyword evidence="3" id="KW-1185">Reference proteome</keyword>
<dbReference type="EMBL" id="KL662133">
    <property type="protein sequence ID" value="KFM26746.1"/>
    <property type="molecule type" value="Genomic_DNA"/>
</dbReference>
<protein>
    <submittedName>
        <fullName evidence="2">Uncharacterized protein</fullName>
    </submittedName>
</protein>
<evidence type="ECO:0000256" key="1">
    <source>
        <dbReference type="SAM" id="MobiDB-lite"/>
    </source>
</evidence>
<accession>A0A087SLZ2</accession>
<evidence type="ECO:0000313" key="3">
    <source>
        <dbReference type="Proteomes" id="UP000028924"/>
    </source>
</evidence>
<proteinExistence type="predicted"/>
<dbReference type="RefSeq" id="XP_011399688.1">
    <property type="nucleotide sequence ID" value="XM_011401386.1"/>
</dbReference>
<organism evidence="2 3">
    <name type="scientific">Auxenochlorella protothecoides</name>
    <name type="common">Green microalga</name>
    <name type="synonym">Chlorella protothecoides</name>
    <dbReference type="NCBI Taxonomy" id="3075"/>
    <lineage>
        <taxon>Eukaryota</taxon>
        <taxon>Viridiplantae</taxon>
        <taxon>Chlorophyta</taxon>
        <taxon>core chlorophytes</taxon>
        <taxon>Trebouxiophyceae</taxon>
        <taxon>Chlorellales</taxon>
        <taxon>Chlorellaceae</taxon>
        <taxon>Auxenochlorella</taxon>
    </lineage>
</organism>
<dbReference type="GeneID" id="23612005"/>
<reference evidence="2 3" key="1">
    <citation type="journal article" date="2014" name="BMC Genomics">
        <title>Oil accumulation mechanisms of the oleaginous microalga Chlorella protothecoides revealed through its genome, transcriptomes, and proteomes.</title>
        <authorList>
            <person name="Gao C."/>
            <person name="Wang Y."/>
            <person name="Shen Y."/>
            <person name="Yan D."/>
            <person name="He X."/>
            <person name="Dai J."/>
            <person name="Wu Q."/>
        </authorList>
    </citation>
    <scope>NUCLEOTIDE SEQUENCE [LARGE SCALE GENOMIC DNA]</scope>
    <source>
        <strain evidence="2 3">0710</strain>
    </source>
</reference>
<sequence length="129" mass="13276">MEAFVHTATGEVVVTEVDPLPDLSLGGLLMKQAAAGVPQPLTPAQVWREVVCAAQQGGGGAGGAGSATQGEADYGFFDVADMADDDLLSIDAAAQAQQPVQQRQGAGQTWEDEGPSWQDPSEFGAEAFL</sequence>
<feature type="compositionally biased region" description="Low complexity" evidence="1">
    <location>
        <begin position="95"/>
        <end position="108"/>
    </location>
</feature>
<dbReference type="KEGG" id="apro:F751_0614"/>
<gene>
    <name evidence="2" type="ORF">F751_0614</name>
</gene>
<dbReference type="AlphaFoldDB" id="A0A087SLZ2"/>
<name>A0A087SLZ2_AUXPR</name>
<evidence type="ECO:0000313" key="2">
    <source>
        <dbReference type="EMBL" id="KFM26746.1"/>
    </source>
</evidence>
<dbReference type="Proteomes" id="UP000028924">
    <property type="component" value="Unassembled WGS sequence"/>
</dbReference>